<dbReference type="Gene3D" id="3.40.50.1820">
    <property type="entry name" value="alpha/beta hydrolase"/>
    <property type="match status" value="1"/>
</dbReference>
<keyword evidence="8" id="KW-1185">Reference proteome</keyword>
<dbReference type="OrthoDB" id="426718at2759"/>
<dbReference type="AlphaFoldDB" id="A0A0C3S6P9"/>
<dbReference type="Pfam" id="PF01764">
    <property type="entry name" value="Lipase_3"/>
    <property type="match status" value="1"/>
</dbReference>
<evidence type="ECO:0000259" key="6">
    <source>
        <dbReference type="Pfam" id="PF01764"/>
    </source>
</evidence>
<keyword evidence="5" id="KW-0472">Membrane</keyword>
<organism evidence="7 8">
    <name type="scientific">Phlebiopsis gigantea (strain 11061_1 CR5-6)</name>
    <name type="common">White-rot fungus</name>
    <name type="synonym">Peniophora gigantea</name>
    <dbReference type="NCBI Taxonomy" id="745531"/>
    <lineage>
        <taxon>Eukaryota</taxon>
        <taxon>Fungi</taxon>
        <taxon>Dikarya</taxon>
        <taxon>Basidiomycota</taxon>
        <taxon>Agaricomycotina</taxon>
        <taxon>Agaricomycetes</taxon>
        <taxon>Polyporales</taxon>
        <taxon>Phanerochaetaceae</taxon>
        <taxon>Phlebiopsis</taxon>
    </lineage>
</organism>
<reference evidence="7 8" key="1">
    <citation type="journal article" date="2014" name="PLoS Genet.">
        <title>Analysis of the Phlebiopsis gigantea genome, transcriptome and secretome provides insight into its pioneer colonization strategies of wood.</title>
        <authorList>
            <person name="Hori C."/>
            <person name="Ishida T."/>
            <person name="Igarashi K."/>
            <person name="Samejima M."/>
            <person name="Suzuki H."/>
            <person name="Master E."/>
            <person name="Ferreira P."/>
            <person name="Ruiz-Duenas F.J."/>
            <person name="Held B."/>
            <person name="Canessa P."/>
            <person name="Larrondo L.F."/>
            <person name="Schmoll M."/>
            <person name="Druzhinina I.S."/>
            <person name="Kubicek C.P."/>
            <person name="Gaskell J.A."/>
            <person name="Kersten P."/>
            <person name="St John F."/>
            <person name="Glasner J."/>
            <person name="Sabat G."/>
            <person name="Splinter BonDurant S."/>
            <person name="Syed K."/>
            <person name="Yadav J."/>
            <person name="Mgbeahuruike A.C."/>
            <person name="Kovalchuk A."/>
            <person name="Asiegbu F.O."/>
            <person name="Lackner G."/>
            <person name="Hoffmeister D."/>
            <person name="Rencoret J."/>
            <person name="Gutierrez A."/>
            <person name="Sun H."/>
            <person name="Lindquist E."/>
            <person name="Barry K."/>
            <person name="Riley R."/>
            <person name="Grigoriev I.V."/>
            <person name="Henrissat B."/>
            <person name="Kues U."/>
            <person name="Berka R.M."/>
            <person name="Martinez A.T."/>
            <person name="Covert S.F."/>
            <person name="Blanchette R.A."/>
            <person name="Cullen D."/>
        </authorList>
    </citation>
    <scope>NUCLEOTIDE SEQUENCE [LARGE SCALE GENOMIC DNA]</scope>
    <source>
        <strain evidence="7 8">11061_1 CR5-6</strain>
    </source>
</reference>
<dbReference type="InterPro" id="IPR002921">
    <property type="entry name" value="Fungal_lipase-type"/>
</dbReference>
<gene>
    <name evidence="7" type="ORF">PHLGIDRAFT_27594</name>
</gene>
<feature type="transmembrane region" description="Helical" evidence="5">
    <location>
        <begin position="610"/>
        <end position="632"/>
    </location>
</feature>
<dbReference type="SUPFAM" id="SSF103473">
    <property type="entry name" value="MFS general substrate transporter"/>
    <property type="match status" value="1"/>
</dbReference>
<dbReference type="EMBL" id="KN840442">
    <property type="protein sequence ID" value="KIP11971.1"/>
    <property type="molecule type" value="Genomic_DNA"/>
</dbReference>
<evidence type="ECO:0000256" key="2">
    <source>
        <dbReference type="ARBA" id="ARBA00043996"/>
    </source>
</evidence>
<comment type="similarity">
    <text evidence="2">Belongs to the AB hydrolase superfamily. Lipase family. Class 3 subfamily.</text>
</comment>
<protein>
    <recommendedName>
        <fullName evidence="6">Fungal lipase-type domain-containing protein</fullName>
    </recommendedName>
</protein>
<evidence type="ECO:0000313" key="8">
    <source>
        <dbReference type="Proteomes" id="UP000053257"/>
    </source>
</evidence>
<dbReference type="PANTHER" id="PTHR45856:SF25">
    <property type="entry name" value="FUNGAL LIPASE-LIKE DOMAIN-CONTAINING PROTEIN"/>
    <property type="match status" value="1"/>
</dbReference>
<dbReference type="Proteomes" id="UP000053257">
    <property type="component" value="Unassembled WGS sequence"/>
</dbReference>
<dbReference type="HOGENOM" id="CLU_404960_0_0_1"/>
<dbReference type="SUPFAM" id="SSF53474">
    <property type="entry name" value="alpha/beta-Hydrolases"/>
    <property type="match status" value="1"/>
</dbReference>
<dbReference type="GO" id="GO:0006629">
    <property type="term" value="P:lipid metabolic process"/>
    <property type="evidence" value="ECO:0007669"/>
    <property type="project" value="InterPro"/>
</dbReference>
<accession>A0A0C3S6P9</accession>
<proteinExistence type="inferred from homology"/>
<feature type="transmembrane region" description="Helical" evidence="5">
    <location>
        <begin position="465"/>
        <end position="488"/>
    </location>
</feature>
<evidence type="ECO:0000256" key="1">
    <source>
        <dbReference type="ARBA" id="ARBA00023157"/>
    </source>
</evidence>
<evidence type="ECO:0000256" key="4">
    <source>
        <dbReference type="ARBA" id="ARBA00048461"/>
    </source>
</evidence>
<keyword evidence="5" id="KW-0812">Transmembrane</keyword>
<dbReference type="PANTHER" id="PTHR45856">
    <property type="entry name" value="ALPHA/BETA-HYDROLASES SUPERFAMILY PROTEIN"/>
    <property type="match status" value="1"/>
</dbReference>
<comment type="catalytic activity">
    <reaction evidence="3">
        <text>a diacylglycerol + H2O = a monoacylglycerol + a fatty acid + H(+)</text>
        <dbReference type="Rhea" id="RHEA:32731"/>
        <dbReference type="ChEBI" id="CHEBI:15377"/>
        <dbReference type="ChEBI" id="CHEBI:15378"/>
        <dbReference type="ChEBI" id="CHEBI:17408"/>
        <dbReference type="ChEBI" id="CHEBI:18035"/>
        <dbReference type="ChEBI" id="CHEBI:28868"/>
    </reaction>
</comment>
<dbReference type="InterPro" id="IPR036259">
    <property type="entry name" value="MFS_trans_sf"/>
</dbReference>
<dbReference type="CDD" id="cd00519">
    <property type="entry name" value="Lipase_3"/>
    <property type="match status" value="1"/>
</dbReference>
<evidence type="ECO:0000313" key="7">
    <source>
        <dbReference type="EMBL" id="KIP11971.1"/>
    </source>
</evidence>
<dbReference type="InterPro" id="IPR051218">
    <property type="entry name" value="Sec_MonoDiacylglyc_Lipase"/>
</dbReference>
<keyword evidence="5" id="KW-1133">Transmembrane helix</keyword>
<dbReference type="InterPro" id="IPR029058">
    <property type="entry name" value="AB_hydrolase_fold"/>
</dbReference>
<feature type="transmembrane region" description="Helical" evidence="5">
    <location>
        <begin position="387"/>
        <end position="405"/>
    </location>
</feature>
<comment type="catalytic activity">
    <reaction evidence="4">
        <text>a monoacylglycerol + H2O = glycerol + a fatty acid + H(+)</text>
        <dbReference type="Rhea" id="RHEA:15245"/>
        <dbReference type="ChEBI" id="CHEBI:15377"/>
        <dbReference type="ChEBI" id="CHEBI:15378"/>
        <dbReference type="ChEBI" id="CHEBI:17408"/>
        <dbReference type="ChEBI" id="CHEBI:17754"/>
        <dbReference type="ChEBI" id="CHEBI:28868"/>
    </reaction>
</comment>
<keyword evidence="1" id="KW-1015">Disulfide bond</keyword>
<name>A0A0C3S6P9_PHLG1</name>
<evidence type="ECO:0000256" key="3">
    <source>
        <dbReference type="ARBA" id="ARBA00047591"/>
    </source>
</evidence>
<feature type="domain" description="Fungal lipase-type" evidence="6">
    <location>
        <begin position="131"/>
        <end position="250"/>
    </location>
</feature>
<feature type="transmembrane region" description="Helical" evidence="5">
    <location>
        <begin position="354"/>
        <end position="375"/>
    </location>
</feature>
<sequence>MLPRFRSKPSKRKKEELTAEQKRLYASEKLMNFRTIAKLCATRSRRTLTADDLAPAELKIELSDIGQFAEVAYSTKVDYIFEHLEELSREGFALEGYGALPGATLIATFRGRVAALPGYVAYRAQTKQLLVAISGTATVRQALYDVHFRKKRHRAGRGCAVHAGFWRLYSGIKLLVLEAIRKGIRENEVEELVLTGHSLGGAMSFLLALDLLISEESNIVSETDMTIMAFGAPRVGNAALARVWRDAVQNRREKRGERAVREYLVKAYNDGCPALPPATLGYRHFTAVPLYFYHGILFRIPASESEHGIFDVSDEALNVGKSPNYPRGGHNYYNGRDLERFTGYIVDALRKRGIVIRLFLLSSTLTMACYFWLVLPPSFTKTPMPAILSFASGHGFAPLLLVVLVPDIVASKYVSTTLGAHKALEQTGTTIFQTLAGVALDIKSKKKAATEAVNPVNGDNRDIEYLLKTFLVLNVLQFGSLFALARLYRKQKREAARRASALLSAIPEDGDADDVLNAVDEPYKKPVEHEWDQASMPELRNKSATGTIRSMRGLTVPSTSAAAEQNIPLLRSPSVSSSARNSRYHSVAPSAGSTPVKVMRTKREIRRGEFFAALSGLSIVFAWVLYMVVAYFRLRSKEERSGLGSSRILYL</sequence>
<evidence type="ECO:0000256" key="5">
    <source>
        <dbReference type="SAM" id="Phobius"/>
    </source>
</evidence>